<dbReference type="GO" id="GO:0000785">
    <property type="term" value="C:chromatin"/>
    <property type="evidence" value="ECO:0007669"/>
    <property type="project" value="TreeGrafter"/>
</dbReference>
<proteinExistence type="inferred from homology"/>
<dbReference type="Gene3D" id="2.60.120.650">
    <property type="entry name" value="Cupin"/>
    <property type="match status" value="1"/>
</dbReference>
<keyword evidence="10" id="KW-1185">Reference proteome</keyword>
<feature type="compositionally biased region" description="Polar residues" evidence="7">
    <location>
        <begin position="192"/>
        <end position="205"/>
    </location>
</feature>
<evidence type="ECO:0000256" key="6">
    <source>
        <dbReference type="ARBA" id="ARBA00023242"/>
    </source>
</evidence>
<dbReference type="GO" id="GO:0006357">
    <property type="term" value="P:regulation of transcription by RNA polymerase II"/>
    <property type="evidence" value="ECO:0007669"/>
    <property type="project" value="TreeGrafter"/>
</dbReference>
<dbReference type="GO" id="GO:0046872">
    <property type="term" value="F:metal ion binding"/>
    <property type="evidence" value="ECO:0007669"/>
    <property type="project" value="UniProtKB-KW"/>
</dbReference>
<comment type="subcellular location">
    <subcellularLocation>
        <location evidence="1">Nucleus</location>
    </subcellularLocation>
</comment>
<feature type="compositionally biased region" description="Basic residues" evidence="7">
    <location>
        <begin position="208"/>
        <end position="219"/>
    </location>
</feature>
<dbReference type="OrthoDB" id="1667110at2759"/>
<dbReference type="PANTHER" id="PTHR12549">
    <property type="entry name" value="JMJC DOMAIN-CONTAINING HISTONE DEMETHYLATION PROTEIN"/>
    <property type="match status" value="1"/>
</dbReference>
<evidence type="ECO:0000256" key="2">
    <source>
        <dbReference type="ARBA" id="ARBA00006801"/>
    </source>
</evidence>
<dbReference type="PANTHER" id="PTHR12549:SF11">
    <property type="entry name" value="LYSINE-SPECIFIC DEMETHYLASE JMJ25"/>
    <property type="match status" value="1"/>
</dbReference>
<keyword evidence="3" id="KW-0479">Metal-binding</keyword>
<feature type="region of interest" description="Disordered" evidence="7">
    <location>
        <begin position="1"/>
        <end position="20"/>
    </location>
</feature>
<dbReference type="InterPro" id="IPR045109">
    <property type="entry name" value="LSDs-like"/>
</dbReference>
<feature type="compositionally biased region" description="Basic and acidic residues" evidence="7">
    <location>
        <begin position="248"/>
        <end position="280"/>
    </location>
</feature>
<evidence type="ECO:0000256" key="7">
    <source>
        <dbReference type="SAM" id="MobiDB-lite"/>
    </source>
</evidence>
<dbReference type="Proteomes" id="UP000250235">
    <property type="component" value="Unassembled WGS sequence"/>
</dbReference>
<feature type="compositionally biased region" description="Basic and acidic residues" evidence="7">
    <location>
        <begin position="38"/>
        <end position="48"/>
    </location>
</feature>
<dbReference type="EMBL" id="KQ991087">
    <property type="protein sequence ID" value="KZV52383.1"/>
    <property type="molecule type" value="Genomic_DNA"/>
</dbReference>
<feature type="compositionally biased region" description="Basic and acidic residues" evidence="7">
    <location>
        <begin position="93"/>
        <end position="114"/>
    </location>
</feature>
<keyword evidence="6" id="KW-0539">Nucleus</keyword>
<evidence type="ECO:0000256" key="5">
    <source>
        <dbReference type="ARBA" id="ARBA00023163"/>
    </source>
</evidence>
<feature type="region of interest" description="Disordered" evidence="7">
    <location>
        <begin position="26"/>
        <end position="280"/>
    </location>
</feature>
<keyword evidence="4" id="KW-0805">Transcription regulation</keyword>
<evidence type="ECO:0000313" key="9">
    <source>
        <dbReference type="EMBL" id="KZV52383.1"/>
    </source>
</evidence>
<organism evidence="9 10">
    <name type="scientific">Dorcoceras hygrometricum</name>
    <dbReference type="NCBI Taxonomy" id="472368"/>
    <lineage>
        <taxon>Eukaryota</taxon>
        <taxon>Viridiplantae</taxon>
        <taxon>Streptophyta</taxon>
        <taxon>Embryophyta</taxon>
        <taxon>Tracheophyta</taxon>
        <taxon>Spermatophyta</taxon>
        <taxon>Magnoliopsida</taxon>
        <taxon>eudicotyledons</taxon>
        <taxon>Gunneridae</taxon>
        <taxon>Pentapetalae</taxon>
        <taxon>asterids</taxon>
        <taxon>lamiids</taxon>
        <taxon>Lamiales</taxon>
        <taxon>Gesneriaceae</taxon>
        <taxon>Didymocarpoideae</taxon>
        <taxon>Trichosporeae</taxon>
        <taxon>Loxocarpinae</taxon>
        <taxon>Dorcoceras</taxon>
    </lineage>
</organism>
<keyword evidence="5" id="KW-0804">Transcription</keyword>
<evidence type="ECO:0000256" key="4">
    <source>
        <dbReference type="ARBA" id="ARBA00023015"/>
    </source>
</evidence>
<sequence>MDLNFPAVEEEGIPEAEENMEIVTKGLEDGWEEEKDEKEEGKLVGREEMEVDGVFASAESGGKKRGGKRKEEGQATGVNDMDGNLVKDGCFSSKRESSRKCSKLAKERIEKSNEDVYEWEFDDKPRRGRKRKMKGAGNDDEIVTRQEKPRRGRPAKNKGVKIEENAIENLAQHVNEDIQESSHVSKREEIVNEQNGNKTVAQQGTEGKRRRGRPPKRKRVENEENYGEPAAEGKNTSHIQGSCRKASKAREEERGREKSAKTARPDNEVDSKGGKDLSEDGKEIERNTCHQCKRNDKGRVVRCTKCKRKRYCVLCITRWYPRLSEEAFIEACPVCCNNCNCKSCLRLDTQMARSNKLMLTFSDKEKMQYSKYILRILLPFLKQFHAEQLAEKELEARIQGLPVSDIKPKKSNCQENERIYCNNCQTSVVDFHRSCPRCSYDLCLTCCQELRDGFLRGGDEEVVIQYVTHGSQYLHGGCSVADIITTKNEPCGKVDAVDARDPFVIHDTTLNSRNCGEVVDSITGDAAKVKYEWRSTDAGAIPCPSQGAGGCGEGILELNCIFPDNWVCELLLKAEEINRKQDLEDVPENCEQECSCSKFLGEYSNRENSRKASSRENLLKDNFIYNPSAKDIQHTDLKHFQSHWSKGEPVIVSDALETTSGLSWEPMVMWRAFRQKTGTKHKLLVDVSAINCLDWCEVSSHV</sequence>
<dbReference type="InterPro" id="IPR018866">
    <property type="entry name" value="Znf-4CXXC_R1"/>
</dbReference>
<dbReference type="GO" id="GO:0003712">
    <property type="term" value="F:transcription coregulator activity"/>
    <property type="evidence" value="ECO:0007669"/>
    <property type="project" value="TreeGrafter"/>
</dbReference>
<evidence type="ECO:0000256" key="3">
    <source>
        <dbReference type="ARBA" id="ARBA00022723"/>
    </source>
</evidence>
<dbReference type="Pfam" id="PF10497">
    <property type="entry name" value="zf-4CXXC_R1"/>
    <property type="match status" value="1"/>
</dbReference>
<accession>A0A2Z7CZ62</accession>
<dbReference type="GO" id="GO:0031490">
    <property type="term" value="F:chromatin DNA binding"/>
    <property type="evidence" value="ECO:0007669"/>
    <property type="project" value="TreeGrafter"/>
</dbReference>
<comment type="similarity">
    <text evidence="2">Belongs to the JARID1 histone demethylase family.</text>
</comment>
<feature type="compositionally biased region" description="Acidic residues" evidence="7">
    <location>
        <begin position="8"/>
        <end position="20"/>
    </location>
</feature>
<reference evidence="9 10" key="1">
    <citation type="journal article" date="2015" name="Proc. Natl. Acad. Sci. U.S.A.">
        <title>The resurrection genome of Boea hygrometrica: A blueprint for survival of dehydration.</title>
        <authorList>
            <person name="Xiao L."/>
            <person name="Yang G."/>
            <person name="Zhang L."/>
            <person name="Yang X."/>
            <person name="Zhao S."/>
            <person name="Ji Z."/>
            <person name="Zhou Q."/>
            <person name="Hu M."/>
            <person name="Wang Y."/>
            <person name="Chen M."/>
            <person name="Xu Y."/>
            <person name="Jin H."/>
            <person name="Xiao X."/>
            <person name="Hu G."/>
            <person name="Bao F."/>
            <person name="Hu Y."/>
            <person name="Wan P."/>
            <person name="Li L."/>
            <person name="Deng X."/>
            <person name="Kuang T."/>
            <person name="Xiang C."/>
            <person name="Zhu J.K."/>
            <person name="Oliver M.J."/>
            <person name="He Y."/>
        </authorList>
    </citation>
    <scope>NUCLEOTIDE SEQUENCE [LARGE SCALE GENOMIC DNA]</scope>
    <source>
        <strain evidence="10">cv. XS01</strain>
    </source>
</reference>
<evidence type="ECO:0000259" key="8">
    <source>
        <dbReference type="Pfam" id="PF10497"/>
    </source>
</evidence>
<dbReference type="AlphaFoldDB" id="A0A2Z7CZ62"/>
<evidence type="ECO:0000313" key="10">
    <source>
        <dbReference type="Proteomes" id="UP000250235"/>
    </source>
</evidence>
<protein>
    <recommendedName>
        <fullName evidence="8">Zinc-finger domain-containing protein</fullName>
    </recommendedName>
</protein>
<name>A0A2Z7CZ62_9LAMI</name>
<evidence type="ECO:0000256" key="1">
    <source>
        <dbReference type="ARBA" id="ARBA00004123"/>
    </source>
</evidence>
<feature type="domain" description="Zinc-finger" evidence="8">
    <location>
        <begin position="285"/>
        <end position="351"/>
    </location>
</feature>
<dbReference type="GO" id="GO:0000118">
    <property type="term" value="C:histone deacetylase complex"/>
    <property type="evidence" value="ECO:0007669"/>
    <property type="project" value="TreeGrafter"/>
</dbReference>
<gene>
    <name evidence="9" type="ORF">F511_32944</name>
</gene>
<feature type="compositionally biased region" description="Basic residues" evidence="7">
    <location>
        <begin position="150"/>
        <end position="159"/>
    </location>
</feature>
<dbReference type="GO" id="GO:0032454">
    <property type="term" value="F:histone H3K9 demethylase activity"/>
    <property type="evidence" value="ECO:0007669"/>
    <property type="project" value="InterPro"/>
</dbReference>